<dbReference type="Pfam" id="PF09981">
    <property type="entry name" value="DUF2218"/>
    <property type="match status" value="1"/>
</dbReference>
<keyword evidence="3" id="KW-1185">Reference proteome</keyword>
<protein>
    <submittedName>
        <fullName evidence="2">DUF2218 domain-containing protein</fullName>
    </submittedName>
</protein>
<name>A0A8J7WIM0_9ACTN</name>
<dbReference type="AlphaFoldDB" id="A0A8J7WIM0"/>
<feature type="compositionally biased region" description="Polar residues" evidence="1">
    <location>
        <begin position="125"/>
        <end position="134"/>
    </location>
</feature>
<evidence type="ECO:0000256" key="1">
    <source>
        <dbReference type="SAM" id="MobiDB-lite"/>
    </source>
</evidence>
<evidence type="ECO:0000313" key="3">
    <source>
        <dbReference type="Proteomes" id="UP000677913"/>
    </source>
</evidence>
<feature type="region of interest" description="Disordered" evidence="1">
    <location>
        <begin position="33"/>
        <end position="59"/>
    </location>
</feature>
<proteinExistence type="predicted"/>
<evidence type="ECO:0000313" key="2">
    <source>
        <dbReference type="EMBL" id="MBS2961998.1"/>
    </source>
</evidence>
<sequence>MPVSEARVRTPRASRYLTQLCDHGSKMHLTALHRRRHRAHSGGEGEDEGGGPPKVLRAESSDTEGVIDFGWGRCVLRAADDELVLTAEAQDETALRRIEDGLRARLERIGRRDGLTAVWTPATPDPTSQDATED</sequence>
<dbReference type="EMBL" id="JAGSXH010000006">
    <property type="protein sequence ID" value="MBS2961998.1"/>
    <property type="molecule type" value="Genomic_DNA"/>
</dbReference>
<comment type="caution">
    <text evidence="2">The sequence shown here is derived from an EMBL/GenBank/DDBJ whole genome shotgun (WGS) entry which is preliminary data.</text>
</comment>
<organism evidence="2 3">
    <name type="scientific">Actinocrinis puniceicyclus</name>
    <dbReference type="NCBI Taxonomy" id="977794"/>
    <lineage>
        <taxon>Bacteria</taxon>
        <taxon>Bacillati</taxon>
        <taxon>Actinomycetota</taxon>
        <taxon>Actinomycetes</taxon>
        <taxon>Catenulisporales</taxon>
        <taxon>Actinospicaceae</taxon>
        <taxon>Actinocrinis</taxon>
    </lineage>
</organism>
<dbReference type="Gene3D" id="3.30.310.50">
    <property type="entry name" value="Alpha-D-phosphohexomutase, C-terminal domain"/>
    <property type="match status" value="1"/>
</dbReference>
<gene>
    <name evidence="2" type="ORF">KGA66_02990</name>
</gene>
<dbReference type="InterPro" id="IPR014543">
    <property type="entry name" value="UCP028291"/>
</dbReference>
<dbReference type="Proteomes" id="UP000677913">
    <property type="component" value="Unassembled WGS sequence"/>
</dbReference>
<reference evidence="2" key="1">
    <citation type="submission" date="2021-04" db="EMBL/GenBank/DDBJ databases">
        <title>Genome based classification of Actinospica acidithermotolerans sp. nov., an actinobacterium isolated from an Indonesian hot spring.</title>
        <authorList>
            <person name="Kusuma A.B."/>
            <person name="Putra K.E."/>
            <person name="Nafisah S."/>
            <person name="Loh J."/>
            <person name="Nouioui I."/>
            <person name="Goodfellow M."/>
        </authorList>
    </citation>
    <scope>NUCLEOTIDE SEQUENCE</scope>
    <source>
        <strain evidence="2">DSM 45618</strain>
    </source>
</reference>
<dbReference type="RefSeq" id="WP_211464217.1">
    <property type="nucleotide sequence ID" value="NZ_JAGSXH010000006.1"/>
</dbReference>
<feature type="region of interest" description="Disordered" evidence="1">
    <location>
        <begin position="113"/>
        <end position="134"/>
    </location>
</feature>
<accession>A0A8J7WIM0</accession>